<dbReference type="InterPro" id="IPR001494">
    <property type="entry name" value="Importin-beta_N"/>
</dbReference>
<dbReference type="Gene3D" id="1.25.10.10">
    <property type="entry name" value="Leucine-rich Repeat Variant"/>
    <property type="match status" value="3"/>
</dbReference>
<dbReference type="InterPro" id="IPR011989">
    <property type="entry name" value="ARM-like"/>
</dbReference>
<proteinExistence type="predicted"/>
<accession>A0ABR2H0Q0</accession>
<dbReference type="Proteomes" id="UP001470230">
    <property type="component" value="Unassembled WGS sequence"/>
</dbReference>
<evidence type="ECO:0000313" key="3">
    <source>
        <dbReference type="Proteomes" id="UP001470230"/>
    </source>
</evidence>
<keyword evidence="3" id="KW-1185">Reference proteome</keyword>
<protein>
    <recommendedName>
        <fullName evidence="1">Importin N-terminal domain-containing protein</fullName>
    </recommendedName>
</protein>
<dbReference type="EMBL" id="JAPFFF010000051">
    <property type="protein sequence ID" value="KAK8839521.1"/>
    <property type="molecule type" value="Genomic_DNA"/>
</dbReference>
<sequence length="1034" mass="116761">MNKFQFKNLKILKSTNKKFYYQQMNAQIFEQLINNLQNPETINEANNELSNFLSDPQSVLFLFQMIESPPSQNIKEKAIIFLHTYMKKNYDSLDQQTQNDILNKLVNLTFSDEPCYSKNLFPILLDCINDDVNKIANILPIIDQCFANNINVVTAMEVLSETITAFDKDTSIILNNHEKFYHYSLVGLQSNNWELINPAILIFLYTKYAVINAGGPQPTQIEPHYDLIINLGKDPNLYQQGSYFCKYWSIIGGSIAKNMMPAEKIGELYDFIIAFSSNDNIPCDYRIVPLRSLVGAVGNLDFERFSLVLNLVFTLSITYVERENRIPTEYFDLIEKSLVTLPVKDVYKMLKDRIVQLHSLNNPKAEVVSIVIYSLIFDLAPEIAFADVDSIISDLMSALDRNDELLSVAVCIVLGTFQDSFHFIDVYAPPFLPKIVPFIVSPNNELRQQANNALGTLCDIISAPVPNFFEALWSFKDSIPSTEIDTYLDHLSSSIQKSVNFTDDKASEVVKFVLPFLSNPDVEISSNFLTVVGTLVSIDEALVSELLPPSMNVIMNCFNSPDSSEFAEKQCLYFIVKIYESYGDKFNEQFKPAVQTVVNLLSTDENEADEGNGNAIPLSIRSAALDTCCTVAQATSDVELASKLQESCVTCFTEDYENQVLNDEEEEVEEADIDELINEVEFNSISEGSKACCKIVKLLNNEDKKQLFYNIFEYTMKTSSARCASESMKPICKLLHCSSDGDRPFYLNKCGQMLEQIINNTFNALEGKEVFSGQVDMFLMTNIAFLISEVVRYPSPIIETLCQFMINIIKSYEDTSYLYSFIGAYSDVIKFKTGSQQAIQAIINLIPNLLQIAKDPSTKLNLTYLLNLIVQNDPSSVQNIIQFVPTLQEWYVQGSASPNGHQIMLSNIGSAFLTFFANGMQLDFNLLNEAIAEFPPFDTHETVSMIQNMATVFTQNQVDESCIKNAVMALIKFFLLSEVDLKKRKVSPELMNVAHQMLITFANSQPQIIQEIRVEYQKNSKTKLAKLNAILPAA</sequence>
<comment type="caution">
    <text evidence="2">The sequence shown here is derived from an EMBL/GenBank/DDBJ whole genome shotgun (WGS) entry which is preliminary data.</text>
</comment>
<dbReference type="SUPFAM" id="SSF48371">
    <property type="entry name" value="ARM repeat"/>
    <property type="match status" value="2"/>
</dbReference>
<reference evidence="2 3" key="1">
    <citation type="submission" date="2024-04" db="EMBL/GenBank/DDBJ databases">
        <title>Tritrichomonas musculus Genome.</title>
        <authorList>
            <person name="Alves-Ferreira E."/>
            <person name="Grigg M."/>
            <person name="Lorenzi H."/>
            <person name="Galac M."/>
        </authorList>
    </citation>
    <scope>NUCLEOTIDE SEQUENCE [LARGE SCALE GENOMIC DNA]</scope>
    <source>
        <strain evidence="2 3">EAF2021</strain>
    </source>
</reference>
<dbReference type="Pfam" id="PF03810">
    <property type="entry name" value="IBN_N"/>
    <property type="match status" value="1"/>
</dbReference>
<evidence type="ECO:0000313" key="2">
    <source>
        <dbReference type="EMBL" id="KAK8839521.1"/>
    </source>
</evidence>
<dbReference type="InterPro" id="IPR016024">
    <property type="entry name" value="ARM-type_fold"/>
</dbReference>
<organism evidence="2 3">
    <name type="scientific">Tritrichomonas musculus</name>
    <dbReference type="NCBI Taxonomy" id="1915356"/>
    <lineage>
        <taxon>Eukaryota</taxon>
        <taxon>Metamonada</taxon>
        <taxon>Parabasalia</taxon>
        <taxon>Tritrichomonadida</taxon>
        <taxon>Tritrichomonadidae</taxon>
        <taxon>Tritrichomonas</taxon>
    </lineage>
</organism>
<feature type="domain" description="Importin N-terminal" evidence="1">
    <location>
        <begin position="45"/>
        <end position="110"/>
    </location>
</feature>
<name>A0ABR2H0Q0_9EUKA</name>
<evidence type="ECO:0000259" key="1">
    <source>
        <dbReference type="Pfam" id="PF03810"/>
    </source>
</evidence>
<gene>
    <name evidence="2" type="ORF">M9Y10_031880</name>
</gene>